<accession>A0ABV7NHC6</accession>
<dbReference type="EMBL" id="JBHRVU010000004">
    <property type="protein sequence ID" value="MFC3441882.1"/>
    <property type="molecule type" value="Genomic_DNA"/>
</dbReference>
<reference evidence="3" key="1">
    <citation type="journal article" date="2019" name="Int. J. Syst. Evol. Microbiol.">
        <title>The Global Catalogue of Microorganisms (GCM) 10K type strain sequencing project: providing services to taxonomists for standard genome sequencing and annotation.</title>
        <authorList>
            <consortium name="The Broad Institute Genomics Platform"/>
            <consortium name="The Broad Institute Genome Sequencing Center for Infectious Disease"/>
            <person name="Wu L."/>
            <person name="Ma J."/>
        </authorList>
    </citation>
    <scope>NUCLEOTIDE SEQUENCE [LARGE SCALE GENOMIC DNA]</scope>
    <source>
        <strain evidence="3">CCM 7491</strain>
    </source>
</reference>
<dbReference type="RefSeq" id="WP_380795876.1">
    <property type="nucleotide sequence ID" value="NZ_JBHRVU010000004.1"/>
</dbReference>
<protein>
    <submittedName>
        <fullName evidence="2">Uncharacterized protein</fullName>
    </submittedName>
</protein>
<feature type="region of interest" description="Disordered" evidence="1">
    <location>
        <begin position="144"/>
        <end position="283"/>
    </location>
</feature>
<proteinExistence type="predicted"/>
<gene>
    <name evidence="2" type="ORF">ACFOKF_11950</name>
</gene>
<feature type="compositionally biased region" description="Low complexity" evidence="1">
    <location>
        <begin position="227"/>
        <end position="246"/>
    </location>
</feature>
<sequence>MTLDARARTKVSAALSLIALHGHNPRTVQEVANQRIAAGQPANLAYTFALNAFADKVPAIRPMMEIALDLIQNSDDATIATYDKALAAFNETGDTAHLDAITPMILEDAKALAVQNGEVSAEDAAGWDIEDALGFSEDAFAEMPDVPDAASPVPPSEYQAALEGPQQAGRVHWATAASLSPTRPSRHRNMPPAGTPWDTPQPVPERPSSSPADALRPRPNIGQGHGPTQRQAAAATSRRPAATSARRQARRPDRRQASRWGRKHNVGPDPAGCYRGQVPGLLI</sequence>
<keyword evidence="3" id="KW-1185">Reference proteome</keyword>
<evidence type="ECO:0000256" key="1">
    <source>
        <dbReference type="SAM" id="MobiDB-lite"/>
    </source>
</evidence>
<dbReference type="Proteomes" id="UP001595681">
    <property type="component" value="Unassembled WGS sequence"/>
</dbReference>
<organism evidence="2 3">
    <name type="scientific">Sphingobium rhizovicinum</name>
    <dbReference type="NCBI Taxonomy" id="432308"/>
    <lineage>
        <taxon>Bacteria</taxon>
        <taxon>Pseudomonadati</taxon>
        <taxon>Pseudomonadota</taxon>
        <taxon>Alphaproteobacteria</taxon>
        <taxon>Sphingomonadales</taxon>
        <taxon>Sphingomonadaceae</taxon>
        <taxon>Sphingobium</taxon>
    </lineage>
</organism>
<name>A0ABV7NHC6_9SPHN</name>
<evidence type="ECO:0000313" key="2">
    <source>
        <dbReference type="EMBL" id="MFC3441882.1"/>
    </source>
</evidence>
<comment type="caution">
    <text evidence="2">The sequence shown here is derived from an EMBL/GenBank/DDBJ whole genome shotgun (WGS) entry which is preliminary data.</text>
</comment>
<evidence type="ECO:0000313" key="3">
    <source>
        <dbReference type="Proteomes" id="UP001595681"/>
    </source>
</evidence>